<reference evidence="2" key="1">
    <citation type="journal article" date="2011" name="Nat. Commun.">
        <title>Effector diversification within compartments of the Leptosphaeria maculans genome affected by Repeat-Induced Point mutations.</title>
        <authorList>
            <person name="Rouxel T."/>
            <person name="Grandaubert J."/>
            <person name="Hane J.K."/>
            <person name="Hoede C."/>
            <person name="van de Wouw A.P."/>
            <person name="Couloux A."/>
            <person name="Dominguez V."/>
            <person name="Anthouard V."/>
            <person name="Bally P."/>
            <person name="Bourras S."/>
            <person name="Cozijnsen A.J."/>
            <person name="Ciuffetti L.M."/>
            <person name="Degrave A."/>
            <person name="Dilmaghani A."/>
            <person name="Duret L."/>
            <person name="Fudal I."/>
            <person name="Goodwin S.B."/>
            <person name="Gout L."/>
            <person name="Glaser N."/>
            <person name="Linglin J."/>
            <person name="Kema G.H.J."/>
            <person name="Lapalu N."/>
            <person name="Lawrence C.B."/>
            <person name="May K."/>
            <person name="Meyer M."/>
            <person name="Ollivier B."/>
            <person name="Poulain J."/>
            <person name="Schoch C.L."/>
            <person name="Simon A."/>
            <person name="Spatafora J.W."/>
            <person name="Stachowiak A."/>
            <person name="Turgeon B.G."/>
            <person name="Tyler B.M."/>
            <person name="Vincent D."/>
            <person name="Weissenbach J."/>
            <person name="Amselem J."/>
            <person name="Quesneville H."/>
            <person name="Oliver R.P."/>
            <person name="Wincker P."/>
            <person name="Balesdent M.-H."/>
            <person name="Howlett B.J."/>
        </authorList>
    </citation>
    <scope>NUCLEOTIDE SEQUENCE [LARGE SCALE GENOMIC DNA]</scope>
    <source>
        <strain evidence="2">JN3 / isolate v23.1.3 / race Av1-4-5-6-7-8</strain>
    </source>
</reference>
<dbReference type="EMBL" id="FP929116">
    <property type="protein sequence ID" value="CBX93674.1"/>
    <property type="molecule type" value="Genomic_DNA"/>
</dbReference>
<evidence type="ECO:0000313" key="2">
    <source>
        <dbReference type="Proteomes" id="UP000002668"/>
    </source>
</evidence>
<gene>
    <name evidence="1" type="ORF">LEMA_P033480.1</name>
</gene>
<sequence length="70" mass="7615">MIYNSTRFRLLALTARSDGLSSNIPPLAKVQGCMSPRAPNHQASLFIAGLHGKALQETKFKGKSCHSNMD</sequence>
<keyword evidence="2" id="KW-1185">Reference proteome</keyword>
<proteinExistence type="predicted"/>
<accession>E4ZR09</accession>
<dbReference type="VEuPathDB" id="FungiDB:LEMA_P033480.1"/>
<dbReference type="Proteomes" id="UP000002668">
    <property type="component" value="Genome"/>
</dbReference>
<dbReference type="AlphaFoldDB" id="E4ZR09"/>
<protein>
    <submittedName>
        <fullName evidence="1">Predicted protein</fullName>
    </submittedName>
</protein>
<name>E4ZR09_LEPMJ</name>
<evidence type="ECO:0000313" key="1">
    <source>
        <dbReference type="EMBL" id="CBX93674.1"/>
    </source>
</evidence>
<dbReference type="HOGENOM" id="CLU_2758236_0_0_1"/>
<organism evidence="2">
    <name type="scientific">Leptosphaeria maculans (strain JN3 / isolate v23.1.3 / race Av1-4-5-6-7-8)</name>
    <name type="common">Blackleg fungus</name>
    <name type="synonym">Phoma lingam</name>
    <dbReference type="NCBI Taxonomy" id="985895"/>
    <lineage>
        <taxon>Eukaryota</taxon>
        <taxon>Fungi</taxon>
        <taxon>Dikarya</taxon>
        <taxon>Ascomycota</taxon>
        <taxon>Pezizomycotina</taxon>
        <taxon>Dothideomycetes</taxon>
        <taxon>Pleosporomycetidae</taxon>
        <taxon>Pleosporales</taxon>
        <taxon>Pleosporineae</taxon>
        <taxon>Leptosphaeriaceae</taxon>
        <taxon>Plenodomus</taxon>
        <taxon>Plenodomus lingam/Leptosphaeria maculans species complex</taxon>
    </lineage>
</organism>
<dbReference type="InParanoid" id="E4ZR09"/>